<dbReference type="PROSITE" id="PS00211">
    <property type="entry name" value="ABC_TRANSPORTER_1"/>
    <property type="match status" value="1"/>
</dbReference>
<proteinExistence type="inferred from homology"/>
<dbReference type="RefSeq" id="WP_057865765.1">
    <property type="nucleotide sequence ID" value="NZ_AZEY01000098.1"/>
</dbReference>
<evidence type="ECO:0000259" key="5">
    <source>
        <dbReference type="PROSITE" id="PS50893"/>
    </source>
</evidence>
<dbReference type="GO" id="GO:0005524">
    <property type="term" value="F:ATP binding"/>
    <property type="evidence" value="ECO:0007669"/>
    <property type="project" value="UniProtKB-KW"/>
</dbReference>
<dbReference type="PROSITE" id="PS50893">
    <property type="entry name" value="ABC_TRANSPORTER_2"/>
    <property type="match status" value="1"/>
</dbReference>
<organism evidence="6 7">
    <name type="scientific">Lentilactobacillus diolivorans DSM 14421</name>
    <dbReference type="NCBI Taxonomy" id="1423739"/>
    <lineage>
        <taxon>Bacteria</taxon>
        <taxon>Bacillati</taxon>
        <taxon>Bacillota</taxon>
        <taxon>Bacilli</taxon>
        <taxon>Lactobacillales</taxon>
        <taxon>Lactobacillaceae</taxon>
        <taxon>Lentilactobacillus</taxon>
    </lineage>
</organism>
<dbReference type="InterPro" id="IPR003439">
    <property type="entry name" value="ABC_transporter-like_ATP-bd"/>
</dbReference>
<keyword evidence="2" id="KW-0813">Transport</keyword>
<evidence type="ECO:0000313" key="7">
    <source>
        <dbReference type="Proteomes" id="UP000052013"/>
    </source>
</evidence>
<evidence type="ECO:0000256" key="1">
    <source>
        <dbReference type="ARBA" id="ARBA00005417"/>
    </source>
</evidence>
<dbReference type="SMART" id="SM00382">
    <property type="entry name" value="AAA"/>
    <property type="match status" value="1"/>
</dbReference>
<name>A0A0R1S637_9LACO</name>
<dbReference type="EMBL" id="AZEY01000098">
    <property type="protein sequence ID" value="KRL64073.1"/>
    <property type="molecule type" value="Genomic_DNA"/>
</dbReference>
<evidence type="ECO:0000256" key="4">
    <source>
        <dbReference type="ARBA" id="ARBA00022840"/>
    </source>
</evidence>
<comment type="similarity">
    <text evidence="1">Belongs to the ABC transporter superfamily.</text>
</comment>
<dbReference type="Gene3D" id="3.40.50.300">
    <property type="entry name" value="P-loop containing nucleotide triphosphate hydrolases"/>
    <property type="match status" value="1"/>
</dbReference>
<dbReference type="InterPro" id="IPR017871">
    <property type="entry name" value="ABC_transporter-like_CS"/>
</dbReference>
<evidence type="ECO:0000256" key="2">
    <source>
        <dbReference type="ARBA" id="ARBA00022448"/>
    </source>
</evidence>
<feature type="domain" description="ABC transporter" evidence="5">
    <location>
        <begin position="6"/>
        <end position="233"/>
    </location>
</feature>
<dbReference type="InterPro" id="IPR027417">
    <property type="entry name" value="P-loop_NTPase"/>
</dbReference>
<evidence type="ECO:0000256" key="3">
    <source>
        <dbReference type="ARBA" id="ARBA00022741"/>
    </source>
</evidence>
<comment type="caution">
    <text evidence="6">The sequence shown here is derived from an EMBL/GenBank/DDBJ whole genome shotgun (WGS) entry which is preliminary data.</text>
</comment>
<dbReference type="PANTHER" id="PTHR43335:SF8">
    <property type="entry name" value="ABC TRANSPORTER, ATP-BINDING PROTEIN"/>
    <property type="match status" value="1"/>
</dbReference>
<keyword evidence="4 6" id="KW-0067">ATP-binding</keyword>
<dbReference type="SUPFAM" id="SSF52540">
    <property type="entry name" value="P-loop containing nucleoside triphosphate hydrolases"/>
    <property type="match status" value="1"/>
</dbReference>
<dbReference type="InterPro" id="IPR003593">
    <property type="entry name" value="AAA+_ATPase"/>
</dbReference>
<dbReference type="STRING" id="1423739.FC85_GL001339"/>
<dbReference type="PANTHER" id="PTHR43335">
    <property type="entry name" value="ABC TRANSPORTER, ATP-BINDING PROTEIN"/>
    <property type="match status" value="1"/>
</dbReference>
<reference evidence="6 7" key="1">
    <citation type="journal article" date="2015" name="Genome Announc.">
        <title>Expanding the biotechnology potential of lactobacilli through comparative genomics of 213 strains and associated genera.</title>
        <authorList>
            <person name="Sun Z."/>
            <person name="Harris H.M."/>
            <person name="McCann A."/>
            <person name="Guo C."/>
            <person name="Argimon S."/>
            <person name="Zhang W."/>
            <person name="Yang X."/>
            <person name="Jeffery I.B."/>
            <person name="Cooney J.C."/>
            <person name="Kagawa T.F."/>
            <person name="Liu W."/>
            <person name="Song Y."/>
            <person name="Salvetti E."/>
            <person name="Wrobel A."/>
            <person name="Rasinkangas P."/>
            <person name="Parkhill J."/>
            <person name="Rea M.C."/>
            <person name="O'Sullivan O."/>
            <person name="Ritari J."/>
            <person name="Douillard F.P."/>
            <person name="Paul Ross R."/>
            <person name="Yang R."/>
            <person name="Briner A.E."/>
            <person name="Felis G.E."/>
            <person name="de Vos W.M."/>
            <person name="Barrangou R."/>
            <person name="Klaenhammer T.R."/>
            <person name="Caufield P.W."/>
            <person name="Cui Y."/>
            <person name="Zhang H."/>
            <person name="O'Toole P.W."/>
        </authorList>
    </citation>
    <scope>NUCLEOTIDE SEQUENCE [LARGE SCALE GENOMIC DNA]</scope>
    <source>
        <strain evidence="6 7">DSM 14421</strain>
    </source>
</reference>
<evidence type="ECO:0000313" key="6">
    <source>
        <dbReference type="EMBL" id="KRL64073.1"/>
    </source>
</evidence>
<dbReference type="Proteomes" id="UP000052013">
    <property type="component" value="Unassembled WGS sequence"/>
</dbReference>
<dbReference type="Pfam" id="PF00005">
    <property type="entry name" value="ABC_tran"/>
    <property type="match status" value="1"/>
</dbReference>
<dbReference type="GO" id="GO:0016887">
    <property type="term" value="F:ATP hydrolysis activity"/>
    <property type="evidence" value="ECO:0007669"/>
    <property type="project" value="InterPro"/>
</dbReference>
<accession>A0A0R1S637</accession>
<gene>
    <name evidence="6" type="ORF">FC85_GL001339</name>
</gene>
<protein>
    <submittedName>
        <fullName evidence="6">Bacitracin ABC transporter, ATP-binding protein BcrA</fullName>
    </submittedName>
</protein>
<sequence length="307" mass="33860">MTTTILTVDHVSKHFGHFQALNDVTFSINRGDIYGLIGENGAGKTTLMRLITHLSPLADGKITLLGESATHYQQALKHVGAVIETPAAFKKLTVRQNLKLTAIQHGIQDKHLIDQTIDFVGLSAKQKTKASHLSLGQRQRLGLALALLPQPDFLILDEPINGLDPSGIVAFRKLLKQLNQERNTTILISSHILTELYQVSTKFGFIHHGKFIKEVTKETLDKENESGILLGVSDVKLAAQLLDNDNIGSFTVLNDHQILIHNFSIDTAKLNQTLVTNGVAVTNITRQEGSLEQYYTNLLQHQGGNQQ</sequence>
<dbReference type="AlphaFoldDB" id="A0A0R1S637"/>
<dbReference type="PATRIC" id="fig|1423739.3.peg.1402"/>
<keyword evidence="3" id="KW-0547">Nucleotide-binding</keyword>